<dbReference type="RefSeq" id="WP_092069259.1">
    <property type="nucleotide sequence ID" value="NZ_FNHB01000001.1"/>
</dbReference>
<keyword evidence="1" id="KW-0472">Membrane</keyword>
<organism evidence="2 3">
    <name type="scientific">Dendrosporobacter quercicolus</name>
    <dbReference type="NCBI Taxonomy" id="146817"/>
    <lineage>
        <taxon>Bacteria</taxon>
        <taxon>Bacillati</taxon>
        <taxon>Bacillota</taxon>
        <taxon>Negativicutes</taxon>
        <taxon>Selenomonadales</taxon>
        <taxon>Sporomusaceae</taxon>
        <taxon>Dendrosporobacter</taxon>
    </lineage>
</organism>
<evidence type="ECO:0000313" key="3">
    <source>
        <dbReference type="Proteomes" id="UP000214880"/>
    </source>
</evidence>
<feature type="transmembrane region" description="Helical" evidence="1">
    <location>
        <begin position="112"/>
        <end position="133"/>
    </location>
</feature>
<accession>A0A1G9NQ35</accession>
<dbReference type="AlphaFoldDB" id="A0A1G9NQ35"/>
<reference evidence="2 3" key="1">
    <citation type="submission" date="2016-10" db="EMBL/GenBank/DDBJ databases">
        <authorList>
            <person name="de Groot N.N."/>
        </authorList>
    </citation>
    <scope>NUCLEOTIDE SEQUENCE [LARGE SCALE GENOMIC DNA]</scope>
    <source>
        <strain evidence="2 3">DSM 1736</strain>
    </source>
</reference>
<dbReference type="Proteomes" id="UP000214880">
    <property type="component" value="Unassembled WGS sequence"/>
</dbReference>
<dbReference type="NCBIfam" id="TIGR02185">
    <property type="entry name" value="Trep_Strep"/>
    <property type="match status" value="1"/>
</dbReference>
<dbReference type="EMBL" id="FNHB01000001">
    <property type="protein sequence ID" value="SDL88474.1"/>
    <property type="molecule type" value="Genomic_DNA"/>
</dbReference>
<feature type="transmembrane region" description="Helical" evidence="1">
    <location>
        <begin position="38"/>
        <end position="55"/>
    </location>
</feature>
<feature type="transmembrane region" description="Helical" evidence="1">
    <location>
        <begin position="167"/>
        <end position="186"/>
    </location>
</feature>
<evidence type="ECO:0000313" key="2">
    <source>
        <dbReference type="EMBL" id="SDL88474.1"/>
    </source>
</evidence>
<sequence>MTKMNLKQFFSTILLSLAMFVIYLIGIMPVFAHQQLSIVLHAGVTALICGPAYVLMIAKSRASGTLFTTNALFALFYLVVGNLHLFVFMLAAGLICELVLLKGGYQSQRRQVIPYILLWSAVGLKNIFMFGLFRDAVLNTYLKTGMDETTAKIAIDNAAATMLSVPLNLAGVAVTIIGGLAGFWLGKKAMKKYFIPAGVAADNAQ</sequence>
<dbReference type="Pfam" id="PF09605">
    <property type="entry name" value="Trep_Strep"/>
    <property type="match status" value="1"/>
</dbReference>
<dbReference type="STRING" id="146817.SAMN04488502_1011087"/>
<name>A0A1G9NQ35_9FIRM</name>
<gene>
    <name evidence="2" type="ORF">SAMN04488502_1011087</name>
</gene>
<proteinExistence type="predicted"/>
<dbReference type="InterPro" id="IPR011733">
    <property type="entry name" value="CHP02185_IM"/>
</dbReference>
<feature type="transmembrane region" description="Helical" evidence="1">
    <location>
        <begin position="12"/>
        <end position="32"/>
    </location>
</feature>
<evidence type="ECO:0000256" key="1">
    <source>
        <dbReference type="SAM" id="Phobius"/>
    </source>
</evidence>
<protein>
    <submittedName>
        <fullName evidence="2">Hypothetical integral membrane protein (Trep_Strep)</fullName>
    </submittedName>
</protein>
<keyword evidence="1" id="KW-1133">Transmembrane helix</keyword>
<dbReference type="OrthoDB" id="9781459at2"/>
<keyword evidence="1" id="KW-0812">Transmembrane</keyword>
<keyword evidence="3" id="KW-1185">Reference proteome</keyword>